<reference evidence="2" key="1">
    <citation type="submission" date="2024-04" db="EMBL/GenBank/DDBJ databases">
        <title>Salinicola lusitanus LLJ914,a marine bacterium isolated from the Okinawa Trough.</title>
        <authorList>
            <person name="Li J."/>
        </authorList>
    </citation>
    <scope>NUCLEOTIDE SEQUENCE [LARGE SCALE GENOMIC DNA]</scope>
</reference>
<evidence type="ECO:0000313" key="2">
    <source>
        <dbReference type="Proteomes" id="UP001460270"/>
    </source>
</evidence>
<dbReference type="EMBL" id="JBBPFD010000004">
    <property type="protein sequence ID" value="KAK7930825.1"/>
    <property type="molecule type" value="Genomic_DNA"/>
</dbReference>
<evidence type="ECO:0000313" key="1">
    <source>
        <dbReference type="EMBL" id="KAK7930825.1"/>
    </source>
</evidence>
<sequence>MGLFSEVRDPSYRHRYTRTGQPLALPRSCKCQAMGDWVYLGVAWYFYTFCGLIHGTTKKKSWPLGPLLSQLLSPGALWVCLEAAQHAALITKPSSSSAIDCQLVCTGNTMAEKKQNQVQKVVPCPLLIHHQLCSDHRVSTGLTTVHCVIQPEAESRGSPALPMF</sequence>
<accession>A0AAW0PM46</accession>
<dbReference type="Proteomes" id="UP001460270">
    <property type="component" value="Unassembled WGS sequence"/>
</dbReference>
<gene>
    <name evidence="1" type="ORF">WMY93_007220</name>
</gene>
<proteinExistence type="predicted"/>
<organism evidence="1 2">
    <name type="scientific">Mugilogobius chulae</name>
    <name type="common">yellowstripe goby</name>
    <dbReference type="NCBI Taxonomy" id="88201"/>
    <lineage>
        <taxon>Eukaryota</taxon>
        <taxon>Metazoa</taxon>
        <taxon>Chordata</taxon>
        <taxon>Craniata</taxon>
        <taxon>Vertebrata</taxon>
        <taxon>Euteleostomi</taxon>
        <taxon>Actinopterygii</taxon>
        <taxon>Neopterygii</taxon>
        <taxon>Teleostei</taxon>
        <taxon>Neoteleostei</taxon>
        <taxon>Acanthomorphata</taxon>
        <taxon>Gobiaria</taxon>
        <taxon>Gobiiformes</taxon>
        <taxon>Gobioidei</taxon>
        <taxon>Gobiidae</taxon>
        <taxon>Gobionellinae</taxon>
        <taxon>Mugilogobius</taxon>
    </lineage>
</organism>
<comment type="caution">
    <text evidence="1">The sequence shown here is derived from an EMBL/GenBank/DDBJ whole genome shotgun (WGS) entry which is preliminary data.</text>
</comment>
<protein>
    <submittedName>
        <fullName evidence="1">Uncharacterized protein</fullName>
    </submittedName>
</protein>
<dbReference type="AlphaFoldDB" id="A0AAW0PM46"/>
<keyword evidence="2" id="KW-1185">Reference proteome</keyword>
<name>A0AAW0PM46_9GOBI</name>